<dbReference type="NCBIfam" id="NF033814">
    <property type="entry name" value="copper_CopC"/>
    <property type="match status" value="1"/>
</dbReference>
<evidence type="ECO:0000256" key="5">
    <source>
        <dbReference type="ARBA" id="ARBA00022764"/>
    </source>
</evidence>
<dbReference type="GO" id="GO:0006825">
    <property type="term" value="P:copper ion transport"/>
    <property type="evidence" value="ECO:0007669"/>
    <property type="project" value="InterPro"/>
</dbReference>
<organism evidence="9 10">
    <name type="scientific">Bradyrhizobium centrolobii</name>
    <dbReference type="NCBI Taxonomy" id="1505087"/>
    <lineage>
        <taxon>Bacteria</taxon>
        <taxon>Pseudomonadati</taxon>
        <taxon>Pseudomonadota</taxon>
        <taxon>Alphaproteobacteria</taxon>
        <taxon>Hyphomicrobiales</taxon>
        <taxon>Nitrobacteraceae</taxon>
        <taxon>Bradyrhizobium</taxon>
    </lineage>
</organism>
<protein>
    <recommendedName>
        <fullName evidence="8">CopC domain-containing protein</fullName>
    </recommendedName>
</protein>
<keyword evidence="10" id="KW-1185">Reference proteome</keyword>
<dbReference type="PANTHER" id="PTHR34820:SF4">
    <property type="entry name" value="INNER MEMBRANE PROTEIN YEBZ"/>
    <property type="match status" value="1"/>
</dbReference>
<dbReference type="RefSeq" id="WP_063704111.1">
    <property type="nucleotide sequence ID" value="NZ_LUUB01000079.1"/>
</dbReference>
<dbReference type="Gene3D" id="2.60.40.1220">
    <property type="match status" value="1"/>
</dbReference>
<dbReference type="STRING" id="1505087.AYJ54_02485"/>
<proteinExistence type="inferred from homology"/>
<comment type="subcellular location">
    <subcellularLocation>
        <location evidence="1">Periplasm</location>
    </subcellularLocation>
</comment>
<dbReference type="GO" id="GO:0005886">
    <property type="term" value="C:plasma membrane"/>
    <property type="evidence" value="ECO:0007669"/>
    <property type="project" value="TreeGrafter"/>
</dbReference>
<keyword evidence="5" id="KW-0574">Periplasm</keyword>
<feature type="signal peptide" evidence="7">
    <location>
        <begin position="1"/>
        <end position="23"/>
    </location>
</feature>
<sequence>MRAKLLAIGTGIGLALAATGAMAHPKLTSAVPAADGAERAASPTKEIRLNFSEGVIAKFSGLELRDESGKSIATGTPAADPKDKKQLVVPLSTPLVAGKYRVIWHVVSEDTHRVKGEYTFTIGN</sequence>
<dbReference type="Proteomes" id="UP000076959">
    <property type="component" value="Unassembled WGS sequence"/>
</dbReference>
<dbReference type="PANTHER" id="PTHR34820">
    <property type="entry name" value="INNER MEMBRANE PROTEIN YEBZ"/>
    <property type="match status" value="1"/>
</dbReference>
<name>A0A176YHW9_9BRAD</name>
<evidence type="ECO:0000256" key="7">
    <source>
        <dbReference type="SAM" id="SignalP"/>
    </source>
</evidence>
<feature type="domain" description="CopC" evidence="8">
    <location>
        <begin position="24"/>
        <end position="122"/>
    </location>
</feature>
<dbReference type="Pfam" id="PF04234">
    <property type="entry name" value="CopC"/>
    <property type="match status" value="1"/>
</dbReference>
<dbReference type="GO" id="GO:0046688">
    <property type="term" value="P:response to copper ion"/>
    <property type="evidence" value="ECO:0007669"/>
    <property type="project" value="InterPro"/>
</dbReference>
<evidence type="ECO:0000256" key="4">
    <source>
        <dbReference type="ARBA" id="ARBA00022729"/>
    </source>
</evidence>
<dbReference type="SUPFAM" id="SSF81296">
    <property type="entry name" value="E set domains"/>
    <property type="match status" value="1"/>
</dbReference>
<dbReference type="EMBL" id="LUUB01000079">
    <property type="protein sequence ID" value="OAF05780.1"/>
    <property type="molecule type" value="Genomic_DNA"/>
</dbReference>
<dbReference type="InterPro" id="IPR047685">
    <property type="entry name" value="CopC-like"/>
</dbReference>
<dbReference type="GO" id="GO:0005507">
    <property type="term" value="F:copper ion binding"/>
    <property type="evidence" value="ECO:0007669"/>
    <property type="project" value="InterPro"/>
</dbReference>
<dbReference type="InterPro" id="IPR014755">
    <property type="entry name" value="Cu-Rt/internalin_Ig-like"/>
</dbReference>
<dbReference type="OrthoDB" id="9796814at2"/>
<dbReference type="InterPro" id="IPR032694">
    <property type="entry name" value="CopC/D"/>
</dbReference>
<evidence type="ECO:0000256" key="3">
    <source>
        <dbReference type="ARBA" id="ARBA00022723"/>
    </source>
</evidence>
<evidence type="ECO:0000256" key="1">
    <source>
        <dbReference type="ARBA" id="ARBA00004418"/>
    </source>
</evidence>
<feature type="chain" id="PRO_5008054642" description="CopC domain-containing protein" evidence="7">
    <location>
        <begin position="24"/>
        <end position="124"/>
    </location>
</feature>
<evidence type="ECO:0000256" key="6">
    <source>
        <dbReference type="ARBA" id="ARBA00023008"/>
    </source>
</evidence>
<dbReference type="InterPro" id="IPR007348">
    <property type="entry name" value="CopC_dom"/>
</dbReference>
<dbReference type="GO" id="GO:0042597">
    <property type="term" value="C:periplasmic space"/>
    <property type="evidence" value="ECO:0007669"/>
    <property type="project" value="UniProtKB-SubCell"/>
</dbReference>
<dbReference type="AlphaFoldDB" id="A0A176YHW9"/>
<accession>A0A176YHW9</accession>
<evidence type="ECO:0000256" key="2">
    <source>
        <dbReference type="ARBA" id="ARBA00010509"/>
    </source>
</evidence>
<comment type="similarity">
    <text evidence="2">Belongs to the CopC family.</text>
</comment>
<dbReference type="InterPro" id="IPR014756">
    <property type="entry name" value="Ig_E-set"/>
</dbReference>
<keyword evidence="6" id="KW-0186">Copper</keyword>
<comment type="caution">
    <text evidence="9">The sequence shown here is derived from an EMBL/GenBank/DDBJ whole genome shotgun (WGS) entry which is preliminary data.</text>
</comment>
<evidence type="ECO:0000259" key="8">
    <source>
        <dbReference type="Pfam" id="PF04234"/>
    </source>
</evidence>
<evidence type="ECO:0000313" key="10">
    <source>
        <dbReference type="Proteomes" id="UP000076959"/>
    </source>
</evidence>
<keyword evidence="4 7" id="KW-0732">Signal</keyword>
<keyword evidence="3" id="KW-0479">Metal-binding</keyword>
<evidence type="ECO:0000313" key="9">
    <source>
        <dbReference type="EMBL" id="OAF05780.1"/>
    </source>
</evidence>
<gene>
    <name evidence="9" type="ORF">AYJ54_02485</name>
</gene>
<reference evidence="9 10" key="1">
    <citation type="submission" date="2016-03" db="EMBL/GenBank/DDBJ databases">
        <title>Draft Genome Sequence of the Strain BR 10245 (Bradyrhizobium sp.) isolated from nodules of Centrolobium paraense.</title>
        <authorList>
            <person name="Simoes-Araujo J.L.Sr."/>
            <person name="Barauna A.C."/>
            <person name="Silva K."/>
            <person name="Zilli J.E."/>
        </authorList>
    </citation>
    <scope>NUCLEOTIDE SEQUENCE [LARGE SCALE GENOMIC DNA]</scope>
    <source>
        <strain evidence="9 10">BR 10245</strain>
    </source>
</reference>